<keyword evidence="6" id="KW-1185">Reference proteome</keyword>
<dbReference type="EMBL" id="CP002770">
    <property type="protein sequence ID" value="AEG15217.1"/>
    <property type="molecule type" value="Genomic_DNA"/>
</dbReference>
<proteinExistence type="inferred from homology"/>
<gene>
    <name evidence="5" type="ordered locus">Desku_1639</name>
</gene>
<sequence>MSKLACGVIGLGRLGFKHAETIAGRLANAKLVAVADPLKDNRERFLDRFNQVKAYADYQDLLNDGDVDAVIIATPTSTHARIVVEAMEAGKAVFCEKPLSLDIDEANWVVQETEKRGAFVQVGFMRRFDRGYAAAKEKLLSGEMGQPVFIHCIGRDPCAPPLEFARDSGGLFLDMCIHDIDLARWLMDSEVTRVYAQGGILMYPELKEIGDIDHANILVTFANGTLGSLEGSRNARYGYDVRTEIICTRGALFVGQLQHTPCLILNKAGVTHDVVPWFAQRFDQAYLDELSNFVQNVLENREPSITVQDGLMAVKIAVAAQKSFMSGQAVTLDQV</sequence>
<dbReference type="InterPro" id="IPR000683">
    <property type="entry name" value="Gfo/Idh/MocA-like_OxRdtase_N"/>
</dbReference>
<evidence type="ECO:0000259" key="4">
    <source>
        <dbReference type="Pfam" id="PF22725"/>
    </source>
</evidence>
<organism evidence="5 6">
    <name type="scientific">Desulfofundulus kuznetsovii (strain DSM 6115 / VKM B-1805 / 17)</name>
    <name type="common">Desulfotomaculum kuznetsovii</name>
    <dbReference type="NCBI Taxonomy" id="760568"/>
    <lineage>
        <taxon>Bacteria</taxon>
        <taxon>Bacillati</taxon>
        <taxon>Bacillota</taxon>
        <taxon>Clostridia</taxon>
        <taxon>Eubacteriales</taxon>
        <taxon>Peptococcaceae</taxon>
        <taxon>Desulfofundulus</taxon>
    </lineage>
</organism>
<dbReference type="Gene3D" id="3.30.360.10">
    <property type="entry name" value="Dihydrodipicolinate Reductase, domain 2"/>
    <property type="match status" value="1"/>
</dbReference>
<evidence type="ECO:0000313" key="6">
    <source>
        <dbReference type="Proteomes" id="UP000009229"/>
    </source>
</evidence>
<comment type="similarity">
    <text evidence="1">Belongs to the Gfo/Idh/MocA family.</text>
</comment>
<dbReference type="Pfam" id="PF22725">
    <property type="entry name" value="GFO_IDH_MocA_C3"/>
    <property type="match status" value="1"/>
</dbReference>
<dbReference type="Proteomes" id="UP000009229">
    <property type="component" value="Chromosome"/>
</dbReference>
<dbReference type="InterPro" id="IPR036291">
    <property type="entry name" value="NAD(P)-bd_dom_sf"/>
</dbReference>
<dbReference type="PANTHER" id="PTHR42840:SF3">
    <property type="entry name" value="BINDING ROSSMANN FOLD OXIDOREDUCTASE, PUTATIVE (AFU_ORTHOLOGUE AFUA_2G10240)-RELATED"/>
    <property type="match status" value="1"/>
</dbReference>
<dbReference type="AlphaFoldDB" id="A0AAU8PHL8"/>
<dbReference type="InterPro" id="IPR030827">
    <property type="entry name" value="Myo_inos_IolG"/>
</dbReference>
<feature type="domain" description="Gfo/Idh/MocA-like oxidoreductase N-terminal" evidence="3">
    <location>
        <begin position="5"/>
        <end position="124"/>
    </location>
</feature>
<keyword evidence="2 5" id="KW-0560">Oxidoreductase</keyword>
<dbReference type="SUPFAM" id="SSF55347">
    <property type="entry name" value="Glyceraldehyde-3-phosphate dehydrogenase-like, C-terminal domain"/>
    <property type="match status" value="1"/>
</dbReference>
<evidence type="ECO:0000259" key="3">
    <source>
        <dbReference type="Pfam" id="PF01408"/>
    </source>
</evidence>
<dbReference type="Gene3D" id="3.40.50.720">
    <property type="entry name" value="NAD(P)-binding Rossmann-like Domain"/>
    <property type="match status" value="1"/>
</dbReference>
<accession>A0AAU8PHL8</accession>
<dbReference type="RefSeq" id="WP_013822732.1">
    <property type="nucleotide sequence ID" value="NC_015573.1"/>
</dbReference>
<name>A0AAU8PHL8_DESK7</name>
<dbReference type="SUPFAM" id="SSF51735">
    <property type="entry name" value="NAD(P)-binding Rossmann-fold domains"/>
    <property type="match status" value="1"/>
</dbReference>
<protein>
    <submittedName>
        <fullName evidence="5">Inositol 2-dehydrogenase</fullName>
        <ecNumber evidence="5">1.1.1.18</ecNumber>
    </submittedName>
</protein>
<dbReference type="InterPro" id="IPR055170">
    <property type="entry name" value="GFO_IDH_MocA-like_dom"/>
</dbReference>
<feature type="domain" description="GFO/IDH/MocA-like oxidoreductase" evidence="4">
    <location>
        <begin position="132"/>
        <end position="252"/>
    </location>
</feature>
<dbReference type="KEGG" id="dku:Desku_1639"/>
<dbReference type="PANTHER" id="PTHR42840">
    <property type="entry name" value="NAD(P)-BINDING ROSSMANN-FOLD SUPERFAMILY PROTEIN-RELATED"/>
    <property type="match status" value="1"/>
</dbReference>
<evidence type="ECO:0000313" key="5">
    <source>
        <dbReference type="EMBL" id="AEG15217.1"/>
    </source>
</evidence>
<dbReference type="EC" id="1.1.1.18" evidence="5"/>
<dbReference type="NCBIfam" id="TIGR04380">
    <property type="entry name" value="myo_inos_iolG"/>
    <property type="match status" value="1"/>
</dbReference>
<dbReference type="Pfam" id="PF01408">
    <property type="entry name" value="GFO_IDH_MocA"/>
    <property type="match status" value="1"/>
</dbReference>
<dbReference type="GO" id="GO:0000166">
    <property type="term" value="F:nucleotide binding"/>
    <property type="evidence" value="ECO:0007669"/>
    <property type="project" value="InterPro"/>
</dbReference>
<evidence type="ECO:0000256" key="2">
    <source>
        <dbReference type="ARBA" id="ARBA00023002"/>
    </source>
</evidence>
<dbReference type="GO" id="GO:0050112">
    <property type="term" value="F:inositol 2-dehydrogenase (NAD+) activity"/>
    <property type="evidence" value="ECO:0007669"/>
    <property type="project" value="UniProtKB-EC"/>
</dbReference>
<reference evidence="6" key="1">
    <citation type="submission" date="2011-05" db="EMBL/GenBank/DDBJ databases">
        <title>Complete sequence of Desulfotomaculum kuznetsovii DSM 6115.</title>
        <authorList>
            <person name="Lucas S."/>
            <person name="Han J."/>
            <person name="Lapidus A."/>
            <person name="Cheng J.-F."/>
            <person name="Goodwin L."/>
            <person name="Pitluck S."/>
            <person name="Peters L."/>
            <person name="Mikhailova N."/>
            <person name="Lu M."/>
            <person name="Saunders E."/>
            <person name="Han C."/>
            <person name="Tapia R."/>
            <person name="Land M."/>
            <person name="Hauser L."/>
            <person name="Kyrpides N."/>
            <person name="Ivanova N."/>
            <person name="Pagani I."/>
            <person name="Nazina T."/>
            <person name="Ivanova A."/>
            <person name="Parshina S."/>
            <person name="Kuever J."/>
            <person name="Muyzer G."/>
            <person name="Plugge C."/>
            <person name="Stams A."/>
            <person name="Woyke T."/>
        </authorList>
    </citation>
    <scope>NUCLEOTIDE SEQUENCE [LARGE SCALE GENOMIC DNA]</scope>
    <source>
        <strain evidence="6">DSM 6115 / VKM B-1805 / 17</strain>
    </source>
</reference>
<evidence type="ECO:0000256" key="1">
    <source>
        <dbReference type="ARBA" id="ARBA00010928"/>
    </source>
</evidence>